<keyword evidence="9" id="KW-1185">Reference proteome</keyword>
<evidence type="ECO:0000259" key="7">
    <source>
        <dbReference type="PROSITE" id="PS50995"/>
    </source>
</evidence>
<evidence type="ECO:0000256" key="4">
    <source>
        <dbReference type="ARBA" id="ARBA00023125"/>
    </source>
</evidence>
<evidence type="ECO:0000256" key="6">
    <source>
        <dbReference type="SAM" id="MobiDB-lite"/>
    </source>
</evidence>
<evidence type="ECO:0000313" key="8">
    <source>
        <dbReference type="EMBL" id="MEJ8476711.1"/>
    </source>
</evidence>
<sequence length="237" mass="26223">MTQTAFPFDLGPESEKDPVKKPTRKKKPKAAPHATSENGSESISEPDAEAQEATAPAKKKAVGKKAKAKASAKLAAEIAPEKVETEIMPDVQGLQLDQFLCFSLYSATHAMHRVYKPLLTDIGLTYPQYLAMTVLWQKDKILVGDLGDQLHLESNTMTPLLKRLEGMELLTRTRDKKDERQVRIALTRKGRSLKQKTKTLAACILAATGLPMDEVIELQGRIMTLRNNLLKSAEETS</sequence>
<comment type="subcellular location">
    <subcellularLocation>
        <location evidence="1">Cytoplasm</location>
    </subcellularLocation>
</comment>
<dbReference type="PROSITE" id="PS50995">
    <property type="entry name" value="HTH_MARR_2"/>
    <property type="match status" value="1"/>
</dbReference>
<evidence type="ECO:0000313" key="9">
    <source>
        <dbReference type="Proteomes" id="UP001385499"/>
    </source>
</evidence>
<dbReference type="Gene3D" id="1.10.10.10">
    <property type="entry name" value="Winged helix-like DNA-binding domain superfamily/Winged helix DNA-binding domain"/>
    <property type="match status" value="1"/>
</dbReference>
<evidence type="ECO:0000256" key="5">
    <source>
        <dbReference type="ARBA" id="ARBA00023163"/>
    </source>
</evidence>
<feature type="domain" description="HTH marR-type" evidence="7">
    <location>
        <begin position="97"/>
        <end position="224"/>
    </location>
</feature>
<feature type="compositionally biased region" description="Basic residues" evidence="6">
    <location>
        <begin position="21"/>
        <end position="30"/>
    </location>
</feature>
<dbReference type="InterPro" id="IPR036388">
    <property type="entry name" value="WH-like_DNA-bd_sf"/>
</dbReference>
<dbReference type="EMBL" id="JBAKIA010000025">
    <property type="protein sequence ID" value="MEJ8476711.1"/>
    <property type="molecule type" value="Genomic_DNA"/>
</dbReference>
<protein>
    <submittedName>
        <fullName evidence="8">MarR family transcriptional regulator</fullName>
    </submittedName>
</protein>
<reference evidence="8 9" key="1">
    <citation type="submission" date="2024-02" db="EMBL/GenBank/DDBJ databases">
        <title>Roseibium algae sp. nov., isolated from marine alga (Grateloupia sp.), showing potential in myo-inositol conversion.</title>
        <authorList>
            <person name="Wang Y."/>
        </authorList>
    </citation>
    <scope>NUCLEOTIDE SEQUENCE [LARGE SCALE GENOMIC DNA]</scope>
    <source>
        <strain evidence="8 9">H3510</strain>
    </source>
</reference>
<dbReference type="PANTHER" id="PTHR33164">
    <property type="entry name" value="TRANSCRIPTIONAL REGULATOR, MARR FAMILY"/>
    <property type="match status" value="1"/>
</dbReference>
<dbReference type="InterPro" id="IPR036390">
    <property type="entry name" value="WH_DNA-bd_sf"/>
</dbReference>
<organism evidence="8 9">
    <name type="scientific">Roseibium algae</name>
    <dbReference type="NCBI Taxonomy" id="3123038"/>
    <lineage>
        <taxon>Bacteria</taxon>
        <taxon>Pseudomonadati</taxon>
        <taxon>Pseudomonadota</taxon>
        <taxon>Alphaproteobacteria</taxon>
        <taxon>Hyphomicrobiales</taxon>
        <taxon>Stappiaceae</taxon>
        <taxon>Roseibium</taxon>
    </lineage>
</organism>
<dbReference type="Pfam" id="PF22381">
    <property type="entry name" value="Staph_reg_Sar_Rot"/>
    <property type="match status" value="1"/>
</dbReference>
<dbReference type="Proteomes" id="UP001385499">
    <property type="component" value="Unassembled WGS sequence"/>
</dbReference>
<accession>A0ABU8TRB3</accession>
<gene>
    <name evidence="8" type="ORF">V6575_21735</name>
</gene>
<dbReference type="RefSeq" id="WP_340277426.1">
    <property type="nucleotide sequence ID" value="NZ_JBAKIA010000025.1"/>
</dbReference>
<comment type="caution">
    <text evidence="8">The sequence shown here is derived from an EMBL/GenBank/DDBJ whole genome shotgun (WGS) entry which is preliminary data.</text>
</comment>
<dbReference type="PANTHER" id="PTHR33164:SF5">
    <property type="entry name" value="ORGANIC HYDROPEROXIDE RESISTANCE TRANSCRIPTIONAL REGULATOR"/>
    <property type="match status" value="1"/>
</dbReference>
<proteinExistence type="predicted"/>
<evidence type="ECO:0000256" key="2">
    <source>
        <dbReference type="ARBA" id="ARBA00022490"/>
    </source>
</evidence>
<keyword evidence="5" id="KW-0804">Transcription</keyword>
<keyword evidence="4" id="KW-0238">DNA-binding</keyword>
<feature type="region of interest" description="Disordered" evidence="6">
    <location>
        <begin position="1"/>
        <end position="62"/>
    </location>
</feature>
<keyword evidence="2" id="KW-0963">Cytoplasm</keyword>
<evidence type="ECO:0000256" key="1">
    <source>
        <dbReference type="ARBA" id="ARBA00004496"/>
    </source>
</evidence>
<name>A0ABU8TRB3_9HYPH</name>
<evidence type="ECO:0000256" key="3">
    <source>
        <dbReference type="ARBA" id="ARBA00023015"/>
    </source>
</evidence>
<dbReference type="InterPro" id="IPR055166">
    <property type="entry name" value="Transc_reg_Sar_Rot_HTH"/>
</dbReference>
<dbReference type="InterPro" id="IPR000835">
    <property type="entry name" value="HTH_MarR-typ"/>
</dbReference>
<dbReference type="SUPFAM" id="SSF46785">
    <property type="entry name" value="Winged helix' DNA-binding domain"/>
    <property type="match status" value="1"/>
</dbReference>
<dbReference type="InterPro" id="IPR039422">
    <property type="entry name" value="MarR/SlyA-like"/>
</dbReference>
<keyword evidence="3" id="KW-0805">Transcription regulation</keyword>
<dbReference type="SMART" id="SM00347">
    <property type="entry name" value="HTH_MARR"/>
    <property type="match status" value="1"/>
</dbReference>